<dbReference type="Proteomes" id="UP000441336">
    <property type="component" value="Unassembled WGS sequence"/>
</dbReference>
<evidence type="ECO:0000313" key="5">
    <source>
        <dbReference type="EMBL" id="MVN76568.1"/>
    </source>
</evidence>
<feature type="domain" description="LTD" evidence="4">
    <location>
        <begin position="311"/>
        <end position="426"/>
    </location>
</feature>
<keyword evidence="1 3" id="KW-0732">Signal</keyword>
<accession>A0A7K1TDU1</accession>
<feature type="domain" description="LTD" evidence="4">
    <location>
        <begin position="581"/>
        <end position="712"/>
    </location>
</feature>
<sequence length="872" mass="92396">MKHFYVVFFTFLLFLTRAAQAQLAETFADGNFTQNPAWTGDVGSFVVPNQVLQSNGPAVTGTQLQLVTPCQASTGTTWEFWANLKLATSASNLADVWLLASQADLKSPATKGYFVRLGGTDDEVSLFRKDSARAATVLIDGQNGTLSSTTNNLVRVRVTRSLQGQWTLARDPTGGRNFVAEVATPTDNTHQRSAVVGVSLLYSSANGKNFYFDDISATDPTPPLLTKAVAADARTLDVVFNEAVDPATAAQPAHYRLGTGVGPATATVSALNPAVVRLTFGQDFLSANTLEVRQLADLYGNVATGPLTAAFGGVPVAPRVGELLITEIMADETPVVGLPASEFIELYNPTTKTLSLRGVRLLKPGGGTAAVLPDTARLLPGQYAVVCGATRAGQFAAYGKVYGISNFPSLTNAGDQLVLRGLGGTTLFEITYADTWYRDQRKRNGGWTLEMLDPANYCGSAENWQASQDASGGTPGRRNSVATPNPDRRPPALLGAVALTPTTIRLSFGEKLDSLIASNSALYTLQSSTGVAPAVRQAVPVGPDFRAVDLQLSAALLPSQPLMVAVARATDCVGNASGTLSSASVALPEAAQPGDVVVNEVLFNHNPGGVYFVEVLNRSLRYVNLQGYQLTNQKATGTGAAFISPGAPYVLAPGQLVALTSDAGILQAQYPTSSDAAALLSVAGFPALDNTAGTVYLYDQSNAELDQYDYHKNQQLSLLSTQAGVSLERIRASGPSVASNFHSAAGTVGYATPGRPNSQAQDAVGNGQELTVVPELFTPDDDGQQDFTTLNYQLDQPGYVGSVTVYDALGQLTRRLLRNESLPTTGFVQWDGLDEHGRKAAVGYYLMYVELFRPSGGERREYRKTVVVGARF</sequence>
<comment type="caution">
    <text evidence="5">The sequence shown here is derived from an EMBL/GenBank/DDBJ whole genome shotgun (WGS) entry which is preliminary data.</text>
</comment>
<keyword evidence="6" id="KW-1185">Reference proteome</keyword>
<feature type="chain" id="PRO_5029596590" description="LTD domain-containing protein" evidence="3">
    <location>
        <begin position="22"/>
        <end position="872"/>
    </location>
</feature>
<feature type="signal peptide" evidence="3">
    <location>
        <begin position="1"/>
        <end position="21"/>
    </location>
</feature>
<dbReference type="RefSeq" id="WP_157564604.1">
    <property type="nucleotide sequence ID" value="NZ_WQKZ01000002.1"/>
</dbReference>
<evidence type="ECO:0000313" key="6">
    <source>
        <dbReference type="Proteomes" id="UP000441336"/>
    </source>
</evidence>
<evidence type="ECO:0000259" key="4">
    <source>
        <dbReference type="PROSITE" id="PS51841"/>
    </source>
</evidence>
<gene>
    <name evidence="5" type="ORF">GO988_09560</name>
</gene>
<name>A0A7K1TDU1_9BACT</name>
<dbReference type="Gene3D" id="2.60.40.1220">
    <property type="match status" value="2"/>
</dbReference>
<dbReference type="SUPFAM" id="SSF74853">
    <property type="entry name" value="Lamin A/C globular tail domain"/>
    <property type="match status" value="2"/>
</dbReference>
<dbReference type="Gene3D" id="2.60.40.4070">
    <property type="match status" value="1"/>
</dbReference>
<dbReference type="InterPro" id="IPR036415">
    <property type="entry name" value="Lamin_tail_dom_sf"/>
</dbReference>
<dbReference type="InterPro" id="IPR001322">
    <property type="entry name" value="Lamin_tail_dom"/>
</dbReference>
<reference evidence="5 6" key="1">
    <citation type="submission" date="2019-12" db="EMBL/GenBank/DDBJ databases">
        <title>Hymenobacter sp. HMF4947 Genome sequencing and assembly.</title>
        <authorList>
            <person name="Kang H."/>
            <person name="Cha I."/>
            <person name="Kim H."/>
            <person name="Joh K."/>
        </authorList>
    </citation>
    <scope>NUCLEOTIDE SEQUENCE [LARGE SCALE GENOMIC DNA]</scope>
    <source>
        <strain evidence="5 6">HMF4947</strain>
    </source>
</reference>
<dbReference type="Pfam" id="PF00932">
    <property type="entry name" value="LTD"/>
    <property type="match status" value="2"/>
</dbReference>
<organism evidence="5 6">
    <name type="scientific">Hymenobacter ginkgonis</name>
    <dbReference type="NCBI Taxonomy" id="2682976"/>
    <lineage>
        <taxon>Bacteria</taxon>
        <taxon>Pseudomonadati</taxon>
        <taxon>Bacteroidota</taxon>
        <taxon>Cytophagia</taxon>
        <taxon>Cytophagales</taxon>
        <taxon>Hymenobacteraceae</taxon>
        <taxon>Hymenobacter</taxon>
    </lineage>
</organism>
<dbReference type="AlphaFoldDB" id="A0A7K1TDU1"/>
<proteinExistence type="predicted"/>
<evidence type="ECO:0000256" key="2">
    <source>
        <dbReference type="SAM" id="MobiDB-lite"/>
    </source>
</evidence>
<evidence type="ECO:0000256" key="1">
    <source>
        <dbReference type="ARBA" id="ARBA00022729"/>
    </source>
</evidence>
<evidence type="ECO:0000256" key="3">
    <source>
        <dbReference type="SAM" id="SignalP"/>
    </source>
</evidence>
<dbReference type="InterPro" id="IPR014755">
    <property type="entry name" value="Cu-Rt/internalin_Ig-like"/>
</dbReference>
<dbReference type="EMBL" id="WQKZ01000002">
    <property type="protein sequence ID" value="MVN76568.1"/>
    <property type="molecule type" value="Genomic_DNA"/>
</dbReference>
<protein>
    <recommendedName>
        <fullName evidence="4">LTD domain-containing protein</fullName>
    </recommendedName>
</protein>
<feature type="region of interest" description="Disordered" evidence="2">
    <location>
        <begin position="465"/>
        <end position="493"/>
    </location>
</feature>
<dbReference type="PROSITE" id="PS51841">
    <property type="entry name" value="LTD"/>
    <property type="match status" value="2"/>
</dbReference>